<dbReference type="EMBL" id="QWDD01000002">
    <property type="protein sequence ID" value="RNJ48243.1"/>
    <property type="molecule type" value="Genomic_DNA"/>
</dbReference>
<proteinExistence type="predicted"/>
<protein>
    <submittedName>
        <fullName evidence="2">Transposase</fullName>
    </submittedName>
</protein>
<evidence type="ECO:0000259" key="1">
    <source>
        <dbReference type="Pfam" id="PF14690"/>
    </source>
</evidence>
<organism evidence="2 3">
    <name type="scientific">Methylocystis hirsuta</name>
    <dbReference type="NCBI Taxonomy" id="369798"/>
    <lineage>
        <taxon>Bacteria</taxon>
        <taxon>Pseudomonadati</taxon>
        <taxon>Pseudomonadota</taxon>
        <taxon>Alphaproteobacteria</taxon>
        <taxon>Hyphomicrobiales</taxon>
        <taxon>Methylocystaceae</taxon>
        <taxon>Methylocystis</taxon>
    </lineage>
</organism>
<keyword evidence="3" id="KW-1185">Reference proteome</keyword>
<dbReference type="AlphaFoldDB" id="A0A3M9XJ59"/>
<dbReference type="PROSITE" id="PS51257">
    <property type="entry name" value="PROKAR_LIPOPROTEIN"/>
    <property type="match status" value="1"/>
</dbReference>
<reference evidence="2 3" key="1">
    <citation type="submission" date="2018-08" db="EMBL/GenBank/DDBJ databases">
        <title>Genome sequence of Methylocystis hirsuta CSC1, a methanotroph able to accumulate PHAs.</title>
        <authorList>
            <person name="Bordel S."/>
            <person name="Rodriguez E."/>
            <person name="Gancedo J."/>
            <person name="Munoz R."/>
        </authorList>
    </citation>
    <scope>NUCLEOTIDE SEQUENCE [LARGE SCALE GENOMIC DNA]</scope>
    <source>
        <strain evidence="2 3">CSC1</strain>
    </source>
</reference>
<dbReference type="OrthoDB" id="46712at2"/>
<dbReference type="Proteomes" id="UP000268623">
    <property type="component" value="Unassembled WGS sequence"/>
</dbReference>
<name>A0A3M9XJ59_9HYPH</name>
<gene>
    <name evidence="2" type="ORF">D1O30_19295</name>
</gene>
<comment type="caution">
    <text evidence="2">The sequence shown here is derived from an EMBL/GenBank/DDBJ whole genome shotgun (WGS) entry which is preliminary data.</text>
</comment>
<sequence length="101" mass="11271">MRWMAGFGFVSQMSGSCPACGEQLASRHGWHHRHLQDLPIQGTVVKVRLRVNRWRCRIEDCERQTGVINCPKLLFLTSAEPPVAEFVHLFGHGVAACGESA</sequence>
<evidence type="ECO:0000313" key="3">
    <source>
        <dbReference type="Proteomes" id="UP000268623"/>
    </source>
</evidence>
<feature type="domain" description="Transposase IS204/IS1001/IS1096/IS1165 zinc-finger" evidence="1">
    <location>
        <begin position="15"/>
        <end position="57"/>
    </location>
</feature>
<dbReference type="Pfam" id="PF14690">
    <property type="entry name" value="Zn_ribbon_ISL3"/>
    <property type="match status" value="1"/>
</dbReference>
<dbReference type="InterPro" id="IPR029261">
    <property type="entry name" value="Transposase_Znf"/>
</dbReference>
<accession>A0A3M9XJ59</accession>
<evidence type="ECO:0000313" key="2">
    <source>
        <dbReference type="EMBL" id="RNJ48243.1"/>
    </source>
</evidence>